<dbReference type="EMBL" id="JAIWYP010000004">
    <property type="protein sequence ID" value="KAH3838840.1"/>
    <property type="molecule type" value="Genomic_DNA"/>
</dbReference>
<sequence>MGSTGFTLILAEVGFTNCVFTLSYDPVVDRARRVLRINVGLSFDIDYAEMRQRFEVTIVVMLVGVLGCHASHFRGGSIFWKQSQRGDTIDIEYRESWRRTSQTPECNETTISLGLNSSAEGRLRELSTYSTLSYNHPYEVLFSDNFSYVCTDYSLSEDWQTGRGHIDFPFNISRGKSFYTLEFASCCWIDTLVYGNGSNWALRITMDTRVRADTGRMNASPRVDFPPIVRVQYGCNHTINIPKGDEDNDEVRCRWATREESAGVYRSFPNAVLDESNCSITYAANYQLGWYPVAIQIEDFTLNSPNSPLSSIPLQFLVSVEDKNASCNVTEKERPKFVNFTLPDKACIGVMTDTDFLSDIYIQSGSNSSISEVNTVSPIGLVKSSLQRSNQTGHWHISVQWNPNTSNSINNVFCFTAVDDNGLSSDQRCITLLAGVPAAEIIRGSQMPAITQVPKTQTVWSVEFNRPDKPAARSAYIYLYLSNGTLVEAINVLTSPGVTYTFVNNRTRIHFTTSSSLLPGQGYYFLFGQGLVQGTEYCGAESKPVLDPFFWRFTVNPEATISIEHVSCFEGPTPIACKEGLFNCTESWSFTSPCNQINKLHNQLKFSYPGAQNKFILCDLSGKTYVGHCPPGEIFYEQCSTCSTIGITPC</sequence>
<evidence type="ECO:0000313" key="3">
    <source>
        <dbReference type="EMBL" id="KAH3838840.1"/>
    </source>
</evidence>
<evidence type="ECO:0000259" key="2">
    <source>
        <dbReference type="PROSITE" id="PS50940"/>
    </source>
</evidence>
<dbReference type="GO" id="GO:0005576">
    <property type="term" value="C:extracellular region"/>
    <property type="evidence" value="ECO:0007669"/>
    <property type="project" value="InterPro"/>
</dbReference>
<dbReference type="PROSITE" id="PS50940">
    <property type="entry name" value="CHIT_BIND_II"/>
    <property type="match status" value="1"/>
</dbReference>
<dbReference type="AlphaFoldDB" id="A0A9D4KFZ2"/>
<reference evidence="3" key="1">
    <citation type="journal article" date="2019" name="bioRxiv">
        <title>The Genome of the Zebra Mussel, Dreissena polymorpha: A Resource for Invasive Species Research.</title>
        <authorList>
            <person name="McCartney M.A."/>
            <person name="Auch B."/>
            <person name="Kono T."/>
            <person name="Mallez S."/>
            <person name="Zhang Y."/>
            <person name="Obille A."/>
            <person name="Becker A."/>
            <person name="Abrahante J.E."/>
            <person name="Garbe J."/>
            <person name="Badalamenti J.P."/>
            <person name="Herman A."/>
            <person name="Mangelson H."/>
            <person name="Liachko I."/>
            <person name="Sullivan S."/>
            <person name="Sone E.D."/>
            <person name="Koren S."/>
            <person name="Silverstein K.A.T."/>
            <person name="Beckman K.B."/>
            <person name="Gohl D.M."/>
        </authorList>
    </citation>
    <scope>NUCLEOTIDE SEQUENCE</scope>
    <source>
        <strain evidence="3">Duluth1</strain>
        <tissue evidence="3">Whole animal</tissue>
    </source>
</reference>
<evidence type="ECO:0000256" key="1">
    <source>
        <dbReference type="SAM" id="SignalP"/>
    </source>
</evidence>
<feature type="domain" description="Chitin-binding type-2" evidence="2">
    <location>
        <begin position="591"/>
        <end position="650"/>
    </location>
</feature>
<dbReference type="Proteomes" id="UP000828390">
    <property type="component" value="Unassembled WGS sequence"/>
</dbReference>
<dbReference type="InterPro" id="IPR036508">
    <property type="entry name" value="Chitin-bd_dom_sf"/>
</dbReference>
<accession>A0A9D4KFZ2</accession>
<keyword evidence="1" id="KW-0732">Signal</keyword>
<dbReference type="InterPro" id="IPR002557">
    <property type="entry name" value="Chitin-bd_dom"/>
</dbReference>
<comment type="caution">
    <text evidence="3">The sequence shown here is derived from an EMBL/GenBank/DDBJ whole genome shotgun (WGS) entry which is preliminary data.</text>
</comment>
<proteinExistence type="predicted"/>
<evidence type="ECO:0000313" key="4">
    <source>
        <dbReference type="Proteomes" id="UP000828390"/>
    </source>
</evidence>
<protein>
    <recommendedName>
        <fullName evidence="2">Chitin-binding type-2 domain-containing protein</fullName>
    </recommendedName>
</protein>
<feature type="chain" id="PRO_5038650848" description="Chitin-binding type-2 domain-containing protein" evidence="1">
    <location>
        <begin position="19"/>
        <end position="650"/>
    </location>
</feature>
<name>A0A9D4KFZ2_DREPO</name>
<keyword evidence="4" id="KW-1185">Reference proteome</keyword>
<reference evidence="3" key="2">
    <citation type="submission" date="2020-11" db="EMBL/GenBank/DDBJ databases">
        <authorList>
            <person name="McCartney M.A."/>
            <person name="Auch B."/>
            <person name="Kono T."/>
            <person name="Mallez S."/>
            <person name="Becker A."/>
            <person name="Gohl D.M."/>
            <person name="Silverstein K.A.T."/>
            <person name="Koren S."/>
            <person name="Bechman K.B."/>
            <person name="Herman A."/>
            <person name="Abrahante J.E."/>
            <person name="Garbe J."/>
        </authorList>
    </citation>
    <scope>NUCLEOTIDE SEQUENCE</scope>
    <source>
        <strain evidence="3">Duluth1</strain>
        <tissue evidence="3">Whole animal</tissue>
    </source>
</reference>
<feature type="signal peptide" evidence="1">
    <location>
        <begin position="1"/>
        <end position="18"/>
    </location>
</feature>
<dbReference type="GO" id="GO:0008061">
    <property type="term" value="F:chitin binding"/>
    <property type="evidence" value="ECO:0007669"/>
    <property type="project" value="InterPro"/>
</dbReference>
<gene>
    <name evidence="3" type="ORF">DPMN_112256</name>
</gene>
<organism evidence="3 4">
    <name type="scientific">Dreissena polymorpha</name>
    <name type="common">Zebra mussel</name>
    <name type="synonym">Mytilus polymorpha</name>
    <dbReference type="NCBI Taxonomy" id="45954"/>
    <lineage>
        <taxon>Eukaryota</taxon>
        <taxon>Metazoa</taxon>
        <taxon>Spiralia</taxon>
        <taxon>Lophotrochozoa</taxon>
        <taxon>Mollusca</taxon>
        <taxon>Bivalvia</taxon>
        <taxon>Autobranchia</taxon>
        <taxon>Heteroconchia</taxon>
        <taxon>Euheterodonta</taxon>
        <taxon>Imparidentia</taxon>
        <taxon>Neoheterodontei</taxon>
        <taxon>Myida</taxon>
        <taxon>Dreissenoidea</taxon>
        <taxon>Dreissenidae</taxon>
        <taxon>Dreissena</taxon>
    </lineage>
</organism>
<dbReference type="SUPFAM" id="SSF57625">
    <property type="entry name" value="Invertebrate chitin-binding proteins"/>
    <property type="match status" value="1"/>
</dbReference>